<dbReference type="SUPFAM" id="SSF49464">
    <property type="entry name" value="Carboxypeptidase regulatory domain-like"/>
    <property type="match status" value="1"/>
</dbReference>
<name>A0A3E2BJM0_9BACT</name>
<dbReference type="InterPro" id="IPR036942">
    <property type="entry name" value="Beta-barrel_TonB_sf"/>
</dbReference>
<sequence length="1048" mass="119773">MTAVTSAEGAFRFLSLPPGRDYSVKLELTGFKTVVQTGIVIEVGANANLTFTMEPGGIEEEVTVTAITPVVDTKKTSVGTNVTQEVLQGLPTARDPWVILQMAPSVIVDRENVGGAESGQQSNYVARGANTYNNNVWAMDGMVITDPAAIGASPSYYDFDAFEEMQISVGGNDVTVQTGGIALNMVTRRGSNRVTLGGRFYLTDRKFQAQNTEKVAAIKAVENPTNASNLFQGVNYIRQNKDYGFNLGFPILKDKAWAWFSYGVQDIKTTTVYGTVDDSLLDNYVGKINVQPIQSNRLEIFYHSGNKQKWGRSASSSLPDGYKQGGRFYFGSPILKIQDEQMIGNNLFLSFKFGYSDAGFSLIPMMDQDWNDVPRWDVGAQRWYGSEWRYYVERPVYQYNFMAQYFNDNLLGASHEFKFGVDYAKRKQYVESVYNGNMYYNYNYRATDTAWDVTGDGIPDAMSAIYPTDYAQRIKYFSFWRGYYRDQRVNALGLYFSDTITFDRFTVILGLRWDYQLPYLNPFTLKAMDGGEAWQKIAGTDVQAALDALLPGLEIPKRYHYYYDPATNTISDKKFLWSIFSPRIGFTWDVMGDGKTLLKLNLAQYGDFMGTGWADWAAPSGTGGWMDFWWDDANKNNILEFTELYWLWRTNPPAGTSYYSRYNVFTSTGTFIGDNNLDGDGDNFSDAAGYYWGGYDPNDPQAFGEPYTSTRKGVTSSRTKEAMLTLEREVLPNFAVQLVGTYRRYDKMNWSLKYWIDSETGDRIYPDSSSTYFADRGTPEASYYNSSTGQTFIPDTKEAPNHHWYTATAAYNAYSPYAERQLRPNYYMDYFGIDLIWNKRLANKWMINGSFSWQWQAQQYGEGSYLDPTTIWAFDGKPQAAYIGGASGKINQYTYTRWMFKIAGLYQLPYDINVSGTFNMREGWVLTEYFTLTDYRIPATDSRSNTIYMDYFGTDRLPLFYNLSLRVEKMLRLGNTGRIYIMLDVFNVLNKMIENRRYMKNWGTVRVYGDSSGNIDWTRTTFTYNTTYNALNEVLNPRVARLGVRFEF</sequence>
<dbReference type="InterPro" id="IPR037066">
    <property type="entry name" value="Plug_dom_sf"/>
</dbReference>
<comment type="caution">
    <text evidence="4">The sequence shown here is derived from an EMBL/GenBank/DDBJ whole genome shotgun (WGS) entry which is preliminary data.</text>
</comment>
<dbReference type="EMBL" id="QUAH01000019">
    <property type="protein sequence ID" value="RFT14806.1"/>
    <property type="molecule type" value="Genomic_DNA"/>
</dbReference>
<dbReference type="Pfam" id="PF13620">
    <property type="entry name" value="CarboxypepD_reg"/>
    <property type="match status" value="1"/>
</dbReference>
<evidence type="ECO:0000256" key="1">
    <source>
        <dbReference type="ARBA" id="ARBA00004442"/>
    </source>
</evidence>
<evidence type="ECO:0000256" key="2">
    <source>
        <dbReference type="ARBA" id="ARBA00023136"/>
    </source>
</evidence>
<keyword evidence="3" id="KW-0998">Cell outer membrane</keyword>
<dbReference type="SUPFAM" id="SSF56935">
    <property type="entry name" value="Porins"/>
    <property type="match status" value="1"/>
</dbReference>
<proteinExistence type="predicted"/>
<dbReference type="GO" id="GO:0009279">
    <property type="term" value="C:cell outer membrane"/>
    <property type="evidence" value="ECO:0007669"/>
    <property type="project" value="UniProtKB-SubCell"/>
</dbReference>
<gene>
    <name evidence="4" type="ORF">OP8BY_2383</name>
</gene>
<dbReference type="Gene3D" id="2.60.40.1120">
    <property type="entry name" value="Carboxypeptidase-like, regulatory domain"/>
    <property type="match status" value="1"/>
</dbReference>
<evidence type="ECO:0000256" key="3">
    <source>
        <dbReference type="ARBA" id="ARBA00023237"/>
    </source>
</evidence>
<evidence type="ECO:0000313" key="5">
    <source>
        <dbReference type="Proteomes" id="UP000257323"/>
    </source>
</evidence>
<reference evidence="4 5" key="1">
    <citation type="submission" date="2018-08" db="EMBL/GenBank/DDBJ databases">
        <title>Genome analysis of the thermophilic bacterium of the candidate phylum Aminicenantes from deep subsurface aquifer revealed its physiology and ecological role.</title>
        <authorList>
            <person name="Kadnikov V.V."/>
            <person name="Mardanov A.V."/>
            <person name="Beletsky A.V."/>
            <person name="Karnachuk O.V."/>
            <person name="Ravin N.V."/>
        </authorList>
    </citation>
    <scope>NUCLEOTIDE SEQUENCE [LARGE SCALE GENOMIC DNA]</scope>
    <source>
        <strain evidence="4">BY38</strain>
    </source>
</reference>
<dbReference type="Gene3D" id="2.40.170.20">
    <property type="entry name" value="TonB-dependent receptor, beta-barrel domain"/>
    <property type="match status" value="1"/>
</dbReference>
<organism evidence="4 5">
    <name type="scientific">Candidatus Saccharicenans subterraneus</name>
    <dbReference type="NCBI Taxonomy" id="2508984"/>
    <lineage>
        <taxon>Bacteria</taxon>
        <taxon>Candidatus Aminicenantota</taxon>
        <taxon>Candidatus Aminicenantia</taxon>
        <taxon>Candidatus Aminicenantales</taxon>
        <taxon>Candidatus Saccharicenantaceae</taxon>
        <taxon>Candidatus Saccharicenans</taxon>
    </lineage>
</organism>
<dbReference type="InterPro" id="IPR008969">
    <property type="entry name" value="CarboxyPept-like_regulatory"/>
</dbReference>
<accession>A0A3E2BJM0</accession>
<protein>
    <submittedName>
        <fullName evidence="4">Oar protein</fullName>
    </submittedName>
</protein>
<comment type="subcellular location">
    <subcellularLocation>
        <location evidence="1">Cell outer membrane</location>
    </subcellularLocation>
</comment>
<dbReference type="AlphaFoldDB" id="A0A3E2BJM0"/>
<evidence type="ECO:0000313" key="4">
    <source>
        <dbReference type="EMBL" id="RFT14806.1"/>
    </source>
</evidence>
<dbReference type="Proteomes" id="UP000257323">
    <property type="component" value="Unassembled WGS sequence"/>
</dbReference>
<dbReference type="Gene3D" id="2.170.130.10">
    <property type="entry name" value="TonB-dependent receptor, plug domain"/>
    <property type="match status" value="1"/>
</dbReference>
<keyword evidence="2" id="KW-0472">Membrane</keyword>